<comment type="caution">
    <text evidence="3">The sequence shown here is derived from an EMBL/GenBank/DDBJ whole genome shotgun (WGS) entry which is preliminary data.</text>
</comment>
<evidence type="ECO:0000256" key="1">
    <source>
        <dbReference type="SAM" id="MobiDB-lite"/>
    </source>
</evidence>
<reference evidence="3" key="1">
    <citation type="submission" date="2022-04" db="EMBL/GenBank/DDBJ databases">
        <title>A functionally conserved STORR gene fusion in Papaver species that diverged 16.8 million years ago.</title>
        <authorList>
            <person name="Catania T."/>
        </authorList>
    </citation>
    <scope>NUCLEOTIDE SEQUENCE</scope>
    <source>
        <strain evidence="3">S-188037</strain>
    </source>
</reference>
<feature type="region of interest" description="Disordered" evidence="1">
    <location>
        <begin position="224"/>
        <end position="255"/>
    </location>
</feature>
<evidence type="ECO:0000313" key="4">
    <source>
        <dbReference type="Proteomes" id="UP001202328"/>
    </source>
</evidence>
<proteinExistence type="predicted"/>
<dbReference type="Pfam" id="PF03732">
    <property type="entry name" value="Retrotrans_gag"/>
    <property type="match status" value="1"/>
</dbReference>
<sequence>MSRHNDGSTGPHDEVLGDVVRALNDVAQAMQQQLNLNQNAPSPNQRALLVRRFIEQKPDSLKGSPDPLVAEDWMDKIEKIFTLLDVNDEDKLNLSVYKLEGEATRWWDMNRRSRNDDLFIWVEFRLAFLNKYFQQTARNQCMIDFMLLTQRNMTVAQYQAKFEELSRFAPHLVENEELEPFKFQEGLKPSIKGRLSVLKITSYTEIVERAMITERDLEEAARIRERHAGDRNGNSKNKNHPYERKENTDDAQRNL</sequence>
<organism evidence="3 4">
    <name type="scientific">Papaver atlanticum</name>
    <dbReference type="NCBI Taxonomy" id="357466"/>
    <lineage>
        <taxon>Eukaryota</taxon>
        <taxon>Viridiplantae</taxon>
        <taxon>Streptophyta</taxon>
        <taxon>Embryophyta</taxon>
        <taxon>Tracheophyta</taxon>
        <taxon>Spermatophyta</taxon>
        <taxon>Magnoliopsida</taxon>
        <taxon>Ranunculales</taxon>
        <taxon>Papaveraceae</taxon>
        <taxon>Papaveroideae</taxon>
        <taxon>Papaver</taxon>
    </lineage>
</organism>
<gene>
    <name evidence="3" type="ORF">MKW98_023632</name>
</gene>
<feature type="compositionally biased region" description="Basic and acidic residues" evidence="1">
    <location>
        <begin position="240"/>
        <end position="255"/>
    </location>
</feature>
<evidence type="ECO:0000259" key="2">
    <source>
        <dbReference type="Pfam" id="PF03732"/>
    </source>
</evidence>
<dbReference type="InterPro" id="IPR005162">
    <property type="entry name" value="Retrotrans_gag_dom"/>
</dbReference>
<dbReference type="EMBL" id="JAJJMB010007708">
    <property type="protein sequence ID" value="KAI3928031.1"/>
    <property type="molecule type" value="Genomic_DNA"/>
</dbReference>
<name>A0AAD4SYN8_9MAGN</name>
<dbReference type="AlphaFoldDB" id="A0AAD4SYN8"/>
<evidence type="ECO:0000313" key="3">
    <source>
        <dbReference type="EMBL" id="KAI3928031.1"/>
    </source>
</evidence>
<keyword evidence="4" id="KW-1185">Reference proteome</keyword>
<dbReference type="Proteomes" id="UP001202328">
    <property type="component" value="Unassembled WGS sequence"/>
</dbReference>
<feature type="domain" description="Retrotransposon gag" evidence="2">
    <location>
        <begin position="95"/>
        <end position="189"/>
    </location>
</feature>
<dbReference type="PANTHER" id="PTHR34482:SF48">
    <property type="entry name" value="GAG PROTEASE POLYPROTEIN"/>
    <property type="match status" value="1"/>
</dbReference>
<dbReference type="PANTHER" id="PTHR34482">
    <property type="entry name" value="DNA DAMAGE-INDUCIBLE PROTEIN 1-LIKE"/>
    <property type="match status" value="1"/>
</dbReference>
<protein>
    <recommendedName>
        <fullName evidence="2">Retrotransposon gag domain-containing protein</fullName>
    </recommendedName>
</protein>
<accession>A0AAD4SYN8</accession>